<dbReference type="InterPro" id="IPR004441">
    <property type="entry name" value="rRNA_MeTrfase_TrmH"/>
</dbReference>
<dbReference type="GO" id="GO:0032259">
    <property type="term" value="P:methylation"/>
    <property type="evidence" value="ECO:0007669"/>
    <property type="project" value="UniProtKB-KW"/>
</dbReference>
<evidence type="ECO:0000313" key="6">
    <source>
        <dbReference type="EMBL" id="SOC47406.1"/>
    </source>
</evidence>
<protein>
    <submittedName>
        <fullName evidence="6">23S rRNA (Guanosine2251-2'-O)-methyltransferase</fullName>
    </submittedName>
</protein>
<dbReference type="AlphaFoldDB" id="A0A285V314"/>
<dbReference type="Gene3D" id="3.40.1280.10">
    <property type="match status" value="1"/>
</dbReference>
<feature type="region of interest" description="Disordered" evidence="4">
    <location>
        <begin position="1"/>
        <end position="79"/>
    </location>
</feature>
<reference evidence="7" key="1">
    <citation type="submission" date="2017-08" db="EMBL/GenBank/DDBJ databases">
        <authorList>
            <person name="Varghese N."/>
            <person name="Submissions S."/>
        </authorList>
    </citation>
    <scope>NUCLEOTIDE SEQUENCE [LARGE SCALE GENOMIC DNA]</scope>
    <source>
        <strain evidence="7">DSM 4725</strain>
    </source>
</reference>
<name>A0A285V314_9ACTN</name>
<evidence type="ECO:0000256" key="2">
    <source>
        <dbReference type="ARBA" id="ARBA00022603"/>
    </source>
</evidence>
<keyword evidence="3 6" id="KW-0808">Transferase</keyword>
<dbReference type="GO" id="GO:0008173">
    <property type="term" value="F:RNA methyltransferase activity"/>
    <property type="evidence" value="ECO:0007669"/>
    <property type="project" value="InterPro"/>
</dbReference>
<dbReference type="NCBIfam" id="TIGR00186">
    <property type="entry name" value="rRNA_methyl_3"/>
    <property type="match status" value="1"/>
</dbReference>
<evidence type="ECO:0000256" key="4">
    <source>
        <dbReference type="SAM" id="MobiDB-lite"/>
    </source>
</evidence>
<evidence type="ECO:0000256" key="3">
    <source>
        <dbReference type="ARBA" id="ARBA00022679"/>
    </source>
</evidence>
<evidence type="ECO:0000256" key="1">
    <source>
        <dbReference type="ARBA" id="ARBA00007228"/>
    </source>
</evidence>
<dbReference type="SUPFAM" id="SSF75217">
    <property type="entry name" value="alpha/beta knot"/>
    <property type="match status" value="1"/>
</dbReference>
<dbReference type="FunFam" id="3.40.1280.10:FF:000015">
    <property type="entry name" value="Putative tRNA/rRNA methyltransferase"/>
    <property type="match status" value="1"/>
</dbReference>
<dbReference type="GO" id="GO:0003723">
    <property type="term" value="F:RNA binding"/>
    <property type="evidence" value="ECO:0007669"/>
    <property type="project" value="InterPro"/>
</dbReference>
<dbReference type="InterPro" id="IPR029026">
    <property type="entry name" value="tRNA_m1G_MTases_N"/>
</dbReference>
<dbReference type="InterPro" id="IPR001537">
    <property type="entry name" value="SpoU_MeTrfase"/>
</dbReference>
<dbReference type="InterPro" id="IPR013123">
    <property type="entry name" value="SpoU_subst-bd"/>
</dbReference>
<feature type="domain" description="RNA 2-O ribose methyltransferase substrate binding" evidence="5">
    <location>
        <begin position="81"/>
        <end position="160"/>
    </location>
</feature>
<dbReference type="RefSeq" id="WP_245852387.1">
    <property type="nucleotide sequence ID" value="NZ_OBQI01000001.1"/>
</dbReference>
<keyword evidence="7" id="KW-1185">Reference proteome</keyword>
<accession>A0A285V314</accession>
<dbReference type="Pfam" id="PF08032">
    <property type="entry name" value="SpoU_sub_bind"/>
    <property type="match status" value="1"/>
</dbReference>
<dbReference type="CDD" id="cd18103">
    <property type="entry name" value="SpoU-like_RlmB"/>
    <property type="match status" value="1"/>
</dbReference>
<gene>
    <name evidence="6" type="ORF">SAMN05660748_0799</name>
</gene>
<dbReference type="Pfam" id="PF00588">
    <property type="entry name" value="SpoU_methylase"/>
    <property type="match status" value="1"/>
</dbReference>
<dbReference type="SUPFAM" id="SSF55315">
    <property type="entry name" value="L30e-like"/>
    <property type="match status" value="1"/>
</dbReference>
<dbReference type="PANTHER" id="PTHR46429">
    <property type="entry name" value="23S RRNA (GUANOSINE-2'-O-)-METHYLTRANSFERASE RLMB"/>
    <property type="match status" value="1"/>
</dbReference>
<sequence length="338" mass="35449">MGAEPLMAGNSQRRGRSDGAGKKRATAGTGGKNRRSLVGRGATPPAEARPGHPAQRKAAAEAHARSERARARARSEESPELLLGRNPVVEALRARIPANALYVVTGDNQRLTDERITEALALAADRGLPLLEVGKAEFDRMSQGALHQGIGLQVPPYDYAHPDDLLDLAHDSGRPPLLVALDGVTDPRNLGAVVRSAAAFDAHGVVVPQRRAVGMTASAWRTSAGAAARIPVARAVNLPRALGSYQDAGLQTVGLAGEGDIELHEYDGFADAVALVVGAEGTGLSRLVREKCDVVVRIPIDRDTESLNVSVAAGIALYQVAMVRRSSGAHRGQEPSPS</sequence>
<keyword evidence="2 6" id="KW-0489">Methyltransferase</keyword>
<dbReference type="Gene3D" id="3.30.1330.30">
    <property type="match status" value="1"/>
</dbReference>
<dbReference type="PANTHER" id="PTHR46429:SF1">
    <property type="entry name" value="23S RRNA (GUANOSINE-2'-O-)-METHYLTRANSFERASE RLMB"/>
    <property type="match status" value="1"/>
</dbReference>
<evidence type="ECO:0000313" key="7">
    <source>
        <dbReference type="Proteomes" id="UP000219435"/>
    </source>
</evidence>
<evidence type="ECO:0000259" key="5">
    <source>
        <dbReference type="SMART" id="SM00967"/>
    </source>
</evidence>
<dbReference type="GO" id="GO:0006396">
    <property type="term" value="P:RNA processing"/>
    <property type="evidence" value="ECO:0007669"/>
    <property type="project" value="InterPro"/>
</dbReference>
<dbReference type="Proteomes" id="UP000219435">
    <property type="component" value="Unassembled WGS sequence"/>
</dbReference>
<dbReference type="SMART" id="SM00967">
    <property type="entry name" value="SpoU_sub_bind"/>
    <property type="match status" value="1"/>
</dbReference>
<comment type="similarity">
    <text evidence="1">Belongs to the class IV-like SAM-binding methyltransferase superfamily. RNA methyltransferase TrmH family.</text>
</comment>
<feature type="compositionally biased region" description="Basic and acidic residues" evidence="4">
    <location>
        <begin position="58"/>
        <end position="77"/>
    </location>
</feature>
<dbReference type="InterPro" id="IPR029028">
    <property type="entry name" value="Alpha/beta_knot_MTases"/>
</dbReference>
<dbReference type="InterPro" id="IPR029064">
    <property type="entry name" value="Ribosomal_eL30-like_sf"/>
</dbReference>
<proteinExistence type="inferred from homology"/>
<dbReference type="GO" id="GO:0005829">
    <property type="term" value="C:cytosol"/>
    <property type="evidence" value="ECO:0007669"/>
    <property type="project" value="TreeGrafter"/>
</dbReference>
<organism evidence="6 7">
    <name type="scientific">Blastococcus aggregatus</name>
    <dbReference type="NCBI Taxonomy" id="38502"/>
    <lineage>
        <taxon>Bacteria</taxon>
        <taxon>Bacillati</taxon>
        <taxon>Actinomycetota</taxon>
        <taxon>Actinomycetes</taxon>
        <taxon>Geodermatophilales</taxon>
        <taxon>Geodermatophilaceae</taxon>
        <taxon>Blastococcus</taxon>
    </lineage>
</organism>
<dbReference type="EMBL" id="OBQI01000001">
    <property type="protein sequence ID" value="SOC47406.1"/>
    <property type="molecule type" value="Genomic_DNA"/>
</dbReference>